<proteinExistence type="predicted"/>
<dbReference type="EMBL" id="CP040428">
    <property type="protein sequence ID" value="QCT20396.1"/>
    <property type="molecule type" value="Genomic_DNA"/>
</dbReference>
<dbReference type="AlphaFoldDB" id="A0A4P8YKA2"/>
<dbReference type="RefSeq" id="WP_138096271.1">
    <property type="nucleotide sequence ID" value="NZ_CP040428.1"/>
</dbReference>
<reference evidence="1 2" key="1">
    <citation type="submission" date="2019-05" db="EMBL/GenBank/DDBJ databases">
        <title>Complete genome sequence of Izhakiella calystegiae KSNA2, an endophyte isolated from beach morning glory (Calystegia soldanella).</title>
        <authorList>
            <person name="Jiang L."/>
            <person name="Jeong J.C."/>
            <person name="Kim C.Y."/>
            <person name="Kim D.H."/>
            <person name="Kim S.W."/>
            <person name="Lee j."/>
        </authorList>
    </citation>
    <scope>NUCLEOTIDE SEQUENCE [LARGE SCALE GENOMIC DNA]</scope>
    <source>
        <strain evidence="1 2">KSNA2</strain>
    </source>
</reference>
<dbReference type="KEGG" id="izh:FEM41_12425"/>
<sequence>MTISAKNIQFDGAAMLIELSNARTLRIPLARFPRLLNATPGQLNDWELTPRGIHWDTLDEDISIDGLLEEKDAPRPHPHSML</sequence>
<dbReference type="OrthoDB" id="9807561at2"/>
<accession>A0A4P8YKA2</accession>
<gene>
    <name evidence="1" type="ORF">FEM41_12425</name>
</gene>
<keyword evidence="2" id="KW-1185">Reference proteome</keyword>
<evidence type="ECO:0000313" key="1">
    <source>
        <dbReference type="EMBL" id="QCT20396.1"/>
    </source>
</evidence>
<dbReference type="Proteomes" id="UP000302163">
    <property type="component" value="Chromosome"/>
</dbReference>
<name>A0A4P8YKA2_9ENTR</name>
<dbReference type="Pfam" id="PF10387">
    <property type="entry name" value="DUF2442"/>
    <property type="match status" value="1"/>
</dbReference>
<dbReference type="InterPro" id="IPR018841">
    <property type="entry name" value="DUF2442"/>
</dbReference>
<protein>
    <submittedName>
        <fullName evidence="1">DUF2442 domain-containing protein</fullName>
    </submittedName>
</protein>
<evidence type="ECO:0000313" key="2">
    <source>
        <dbReference type="Proteomes" id="UP000302163"/>
    </source>
</evidence>
<dbReference type="Gene3D" id="3.30.2020.40">
    <property type="entry name" value="Uncharacterised protein PF10387, DUF2442"/>
    <property type="match status" value="1"/>
</dbReference>
<organism evidence="1 2">
    <name type="scientific">Jejubacter calystegiae</name>
    <dbReference type="NCBI Taxonomy" id="2579935"/>
    <lineage>
        <taxon>Bacteria</taxon>
        <taxon>Pseudomonadati</taxon>
        <taxon>Pseudomonadota</taxon>
        <taxon>Gammaproteobacteria</taxon>
        <taxon>Enterobacterales</taxon>
        <taxon>Enterobacteriaceae</taxon>
        <taxon>Jejubacter</taxon>
    </lineage>
</organism>